<dbReference type="GeneID" id="80877753"/>
<evidence type="ECO:0000256" key="3">
    <source>
        <dbReference type="ARBA" id="ARBA00022722"/>
    </source>
</evidence>
<keyword evidence="7" id="KW-0234">DNA repair</keyword>
<sequence>MSRLGSIKRKGSPEESIPTIDSPIYLNQIASLPQEDNIHCLSLKQLIGSPQLKQTWQFNFCVDLNFILENIHPKVFRTVDIRITHGYDKKSDSLARLTAQKEHCPLQVQLYSVYVPMWGTHHSKIMVNFFEDESCQIVIHTANMVEPDWIGMSQAIYKTPLLFPKSGGTTSAPSAPNGEEGSSRKKTKNEVQNGVEVVDVDAETEDESPLESEMNQVGQQFQEDFLNYLTNYNHTNELINKLKNYDFSNVRAVFIGSVPGKFMDGKESQWGLGRLKHLLGKVEKKEKGKGEGFFDTDICVSQCSSMGSFGPKQDYLEELMEAFHCKRKQWKFIFPTVGQIQQSMLGWQSGSSIHFNILGKTSVEQVEDLRQNHNLHKWGSMKAGRERIAPHIKTYLRVSESGDRIRWALVTSANLSKPAWGTMEGKGAKSKTARGLRIKSYEAGVLFFPQLFENAGSTPSPVCSMVPTYKTNSPKPDIHSTTESHNESKSQLQVGFRMCWDFPPKEYVSKDEIWSPVVPRKDKDWLGYTWPPTWA</sequence>
<dbReference type="GO" id="GO:0005634">
    <property type="term" value="C:nucleus"/>
    <property type="evidence" value="ECO:0007669"/>
    <property type="project" value="UniProtKB-SubCell"/>
</dbReference>
<accession>A0AAE9WFF1</accession>
<comment type="subcellular location">
    <subcellularLocation>
        <location evidence="1">Nucleus</location>
    </subcellularLocation>
</comment>
<evidence type="ECO:0000256" key="9">
    <source>
        <dbReference type="PIRSR" id="PIRSR610347-1"/>
    </source>
</evidence>
<evidence type="ECO:0000256" key="7">
    <source>
        <dbReference type="ARBA" id="ARBA00023204"/>
    </source>
</evidence>
<keyword evidence="14" id="KW-1185">Reference proteome</keyword>
<evidence type="ECO:0000313" key="13">
    <source>
        <dbReference type="EMBL" id="WBW75431.1"/>
    </source>
</evidence>
<feature type="binding site" evidence="10">
    <location>
        <position position="393"/>
    </location>
    <ligand>
        <name>substrate</name>
    </ligand>
</feature>
<keyword evidence="5" id="KW-0378">Hydrolase</keyword>
<protein>
    <submittedName>
        <fullName evidence="13">Tyrosyl-DNA phosphodiesterase Tdp1</fullName>
    </submittedName>
</protein>
<evidence type="ECO:0000256" key="11">
    <source>
        <dbReference type="PIRSR" id="PIRSR610347-3"/>
    </source>
</evidence>
<dbReference type="InterPro" id="IPR010347">
    <property type="entry name" value="Tdp1"/>
</dbReference>
<dbReference type="SUPFAM" id="SSF56024">
    <property type="entry name" value="Phospholipase D/nuclease"/>
    <property type="match status" value="2"/>
</dbReference>
<keyword evidence="6" id="KW-0269">Exonuclease</keyword>
<feature type="region of interest" description="Disordered" evidence="12">
    <location>
        <begin position="167"/>
        <end position="194"/>
    </location>
</feature>
<dbReference type="PANTHER" id="PTHR12415">
    <property type="entry name" value="TYROSYL-DNA PHOSPHODIESTERASE 1"/>
    <property type="match status" value="1"/>
</dbReference>
<feature type="active site" description="Nucleophile" evidence="9">
    <location>
        <position position="122"/>
    </location>
</feature>
<dbReference type="GO" id="GO:0004527">
    <property type="term" value="F:exonuclease activity"/>
    <property type="evidence" value="ECO:0007669"/>
    <property type="project" value="UniProtKB-KW"/>
</dbReference>
<evidence type="ECO:0000256" key="2">
    <source>
        <dbReference type="ARBA" id="ARBA00010205"/>
    </source>
</evidence>
<feature type="binding site" evidence="10">
    <location>
        <position position="124"/>
    </location>
    <ligand>
        <name>substrate</name>
    </ligand>
</feature>
<evidence type="ECO:0000256" key="12">
    <source>
        <dbReference type="SAM" id="MobiDB-lite"/>
    </source>
</evidence>
<dbReference type="RefSeq" id="XP_056039674.1">
    <property type="nucleotide sequence ID" value="XM_056183064.1"/>
</dbReference>
<dbReference type="Pfam" id="PF06087">
    <property type="entry name" value="Tyr-DNA_phospho"/>
    <property type="match status" value="1"/>
</dbReference>
<feature type="site" description="Interaction with DNA" evidence="11">
    <location>
        <position position="416"/>
    </location>
</feature>
<reference evidence="13 14" key="1">
    <citation type="journal article" date="2023" name="G3 (Bethesda)">
        <title>A high-quality reference genome for the fission yeast Schizosaccharomyces osmophilus.</title>
        <authorList>
            <person name="Jia G.S."/>
            <person name="Zhang W.C."/>
            <person name="Liang Y."/>
            <person name="Liu X.H."/>
            <person name="Rhind N."/>
            <person name="Pidoux A."/>
            <person name="Brysch-Herzberg M."/>
            <person name="Du L.L."/>
        </authorList>
    </citation>
    <scope>NUCLEOTIDE SEQUENCE [LARGE SCALE GENOMIC DNA]</scope>
    <source>
        <strain evidence="13 14">CBS 15793</strain>
    </source>
</reference>
<proteinExistence type="inferred from homology"/>
<dbReference type="GO" id="GO:0003697">
    <property type="term" value="F:single-stranded DNA binding"/>
    <property type="evidence" value="ECO:0007669"/>
    <property type="project" value="TreeGrafter"/>
</dbReference>
<comment type="similarity">
    <text evidence="2">Belongs to the tyrosyl-DNA phosphodiesterase family.</text>
</comment>
<dbReference type="Gene3D" id="3.30.870.10">
    <property type="entry name" value="Endonuclease Chain A"/>
    <property type="match status" value="2"/>
</dbReference>
<feature type="active site" description="Proton donor/acceptor" evidence="9">
    <location>
        <position position="391"/>
    </location>
</feature>
<dbReference type="GO" id="GO:0006281">
    <property type="term" value="P:DNA repair"/>
    <property type="evidence" value="ECO:0007669"/>
    <property type="project" value="UniProtKB-KW"/>
</dbReference>
<evidence type="ECO:0000313" key="14">
    <source>
        <dbReference type="Proteomes" id="UP001212411"/>
    </source>
</evidence>
<dbReference type="Proteomes" id="UP001212411">
    <property type="component" value="Chromosome 3"/>
</dbReference>
<evidence type="ECO:0000256" key="1">
    <source>
        <dbReference type="ARBA" id="ARBA00004123"/>
    </source>
</evidence>
<evidence type="ECO:0000256" key="10">
    <source>
        <dbReference type="PIRSR" id="PIRSR610347-2"/>
    </source>
</evidence>
<dbReference type="GO" id="GO:0003690">
    <property type="term" value="F:double-stranded DNA binding"/>
    <property type="evidence" value="ECO:0007669"/>
    <property type="project" value="TreeGrafter"/>
</dbReference>
<evidence type="ECO:0000256" key="5">
    <source>
        <dbReference type="ARBA" id="ARBA00022801"/>
    </source>
</evidence>
<name>A0AAE9WFF1_9SCHI</name>
<dbReference type="AlphaFoldDB" id="A0AAE9WFF1"/>
<organism evidence="13 14">
    <name type="scientific">Schizosaccharomyces osmophilus</name>
    <dbReference type="NCBI Taxonomy" id="2545709"/>
    <lineage>
        <taxon>Eukaryota</taxon>
        <taxon>Fungi</taxon>
        <taxon>Dikarya</taxon>
        <taxon>Ascomycota</taxon>
        <taxon>Taphrinomycotina</taxon>
        <taxon>Schizosaccharomycetes</taxon>
        <taxon>Schizosaccharomycetales</taxon>
        <taxon>Schizosaccharomycetaceae</taxon>
        <taxon>Schizosaccharomyces</taxon>
    </lineage>
</organism>
<evidence type="ECO:0000256" key="4">
    <source>
        <dbReference type="ARBA" id="ARBA00022763"/>
    </source>
</evidence>
<dbReference type="EMBL" id="CP115613">
    <property type="protein sequence ID" value="WBW75431.1"/>
    <property type="molecule type" value="Genomic_DNA"/>
</dbReference>
<gene>
    <name evidence="13" type="primary">tdp1</name>
    <name evidence="13" type="ORF">SOMG_04277</name>
</gene>
<dbReference type="PANTHER" id="PTHR12415:SF0">
    <property type="entry name" value="TYROSYL-DNA PHOSPHODIESTERASE 1"/>
    <property type="match status" value="1"/>
</dbReference>
<evidence type="ECO:0000256" key="8">
    <source>
        <dbReference type="ARBA" id="ARBA00023242"/>
    </source>
</evidence>
<keyword evidence="3" id="KW-0540">Nuclease</keyword>
<keyword evidence="4" id="KW-0227">DNA damage</keyword>
<keyword evidence="8" id="KW-0539">Nucleus</keyword>
<dbReference type="KEGG" id="som:SOMG_04277"/>
<dbReference type="GO" id="GO:0017005">
    <property type="term" value="F:3'-tyrosyl-DNA phosphodiesterase activity"/>
    <property type="evidence" value="ECO:0007669"/>
    <property type="project" value="TreeGrafter"/>
</dbReference>
<evidence type="ECO:0000256" key="6">
    <source>
        <dbReference type="ARBA" id="ARBA00022839"/>
    </source>
</evidence>